<dbReference type="InterPro" id="IPR019813">
    <property type="entry name" value="Translation_initiation_fac3_CS"/>
</dbReference>
<sequence>MINERIRFDKLRVITETGENLGELSTAEALKQARERERDLVVISEGTNPPVAKILDFNKFLYETRKKQSASKAKSKKSELKELRIGPVTDGGDLAVRVGRAKEFLAQGHKVKFTLKLKGRTQAHPELGFEKINRVIKELEGTAVTEDIVKKMGNIITVTFVAR</sequence>
<dbReference type="GO" id="GO:0005737">
    <property type="term" value="C:cytoplasm"/>
    <property type="evidence" value="ECO:0007669"/>
    <property type="project" value="UniProtKB-SubCell"/>
</dbReference>
<accession>A0A0G1PA99</accession>
<dbReference type="Pfam" id="PF00707">
    <property type="entry name" value="IF3_C"/>
    <property type="match status" value="1"/>
</dbReference>
<dbReference type="PANTHER" id="PTHR10938:SF0">
    <property type="entry name" value="TRANSLATION INITIATION FACTOR IF-3, MITOCHONDRIAL"/>
    <property type="match status" value="1"/>
</dbReference>
<evidence type="ECO:0000259" key="6">
    <source>
        <dbReference type="Pfam" id="PF00707"/>
    </source>
</evidence>
<dbReference type="InterPro" id="IPR019815">
    <property type="entry name" value="Translation_initiation_fac_3_C"/>
</dbReference>
<dbReference type="NCBIfam" id="TIGR00168">
    <property type="entry name" value="infC"/>
    <property type="match status" value="1"/>
</dbReference>
<dbReference type="PROSITE" id="PS00938">
    <property type="entry name" value="IF3"/>
    <property type="match status" value="1"/>
</dbReference>
<dbReference type="GO" id="GO:0043022">
    <property type="term" value="F:ribosome binding"/>
    <property type="evidence" value="ECO:0007669"/>
    <property type="project" value="TreeGrafter"/>
</dbReference>
<evidence type="ECO:0000313" key="8">
    <source>
        <dbReference type="EMBL" id="KKU29769.1"/>
    </source>
</evidence>
<dbReference type="InterPro" id="IPR019814">
    <property type="entry name" value="Translation_initiation_fac_3_N"/>
</dbReference>
<organism evidence="8 9">
    <name type="scientific">candidate division WWE3 bacterium GW2011_GWA1_46_21</name>
    <dbReference type="NCBI Taxonomy" id="1619107"/>
    <lineage>
        <taxon>Bacteria</taxon>
        <taxon>Katanobacteria</taxon>
    </lineage>
</organism>
<dbReference type="SUPFAM" id="SSF55200">
    <property type="entry name" value="Translation initiation factor IF3, C-terminal domain"/>
    <property type="match status" value="1"/>
</dbReference>
<dbReference type="Gene3D" id="3.10.20.80">
    <property type="entry name" value="Translation initiation factor 3 (IF-3), N-terminal domain"/>
    <property type="match status" value="1"/>
</dbReference>
<dbReference type="Proteomes" id="UP000034732">
    <property type="component" value="Unassembled WGS sequence"/>
</dbReference>
<evidence type="ECO:0000256" key="2">
    <source>
        <dbReference type="ARBA" id="ARBA00022540"/>
    </source>
</evidence>
<dbReference type="EMBL" id="LCMF01000031">
    <property type="protein sequence ID" value="KKU29769.1"/>
    <property type="molecule type" value="Genomic_DNA"/>
</dbReference>
<dbReference type="PANTHER" id="PTHR10938">
    <property type="entry name" value="TRANSLATION INITIATION FACTOR IF-3"/>
    <property type="match status" value="1"/>
</dbReference>
<protein>
    <recommendedName>
        <fullName evidence="4 5">Translation initiation factor IF-3</fullName>
    </recommendedName>
</protein>
<comment type="caution">
    <text evidence="8">The sequence shown here is derived from an EMBL/GenBank/DDBJ whole genome shotgun (WGS) entry which is preliminary data.</text>
</comment>
<dbReference type="InterPro" id="IPR036787">
    <property type="entry name" value="T_IF-3_N_sf"/>
</dbReference>
<comment type="subunit">
    <text evidence="5">Monomer.</text>
</comment>
<comment type="function">
    <text evidence="5">IF-3 binds to the 30S ribosomal subunit and shifts the equilibrium between 70S ribosomes and their 50S and 30S subunits in favor of the free subunits, thus enhancing the availability of 30S subunits on which protein synthesis initiation begins.</text>
</comment>
<dbReference type="Gene3D" id="3.30.110.10">
    <property type="entry name" value="Translation initiation factor 3 (IF-3), C-terminal domain"/>
    <property type="match status" value="1"/>
</dbReference>
<dbReference type="GO" id="GO:0003743">
    <property type="term" value="F:translation initiation factor activity"/>
    <property type="evidence" value="ECO:0007669"/>
    <property type="project" value="UniProtKB-UniRule"/>
</dbReference>
<proteinExistence type="inferred from homology"/>
<dbReference type="InterPro" id="IPR036788">
    <property type="entry name" value="T_IF-3_C_sf"/>
</dbReference>
<keyword evidence="2 5" id="KW-0396">Initiation factor</keyword>
<name>A0A0G1PA99_UNCKA</name>
<evidence type="ECO:0000256" key="3">
    <source>
        <dbReference type="ARBA" id="ARBA00022917"/>
    </source>
</evidence>
<comment type="similarity">
    <text evidence="1 5">Belongs to the IF-3 family.</text>
</comment>
<feature type="domain" description="Translation initiation factor 3 C-terminal" evidence="6">
    <location>
        <begin position="79"/>
        <end position="160"/>
    </location>
</feature>
<comment type="subcellular location">
    <subcellularLocation>
        <location evidence="5">Cytoplasm</location>
    </subcellularLocation>
</comment>
<dbReference type="SUPFAM" id="SSF54364">
    <property type="entry name" value="Translation initiation factor IF3, N-terminal domain"/>
    <property type="match status" value="1"/>
</dbReference>
<dbReference type="InterPro" id="IPR001288">
    <property type="entry name" value="Translation_initiation_fac_3"/>
</dbReference>
<evidence type="ECO:0000256" key="5">
    <source>
        <dbReference type="RuleBase" id="RU000646"/>
    </source>
</evidence>
<feature type="domain" description="Translation initiation factor 3 N-terminal" evidence="7">
    <location>
        <begin position="2"/>
        <end position="69"/>
    </location>
</feature>
<keyword evidence="3 5" id="KW-0648">Protein biosynthesis</keyword>
<gene>
    <name evidence="8" type="ORF">UX44_C0031G0002</name>
</gene>
<dbReference type="GO" id="GO:0032790">
    <property type="term" value="P:ribosome disassembly"/>
    <property type="evidence" value="ECO:0007669"/>
    <property type="project" value="TreeGrafter"/>
</dbReference>
<reference evidence="8 9" key="1">
    <citation type="journal article" date="2015" name="Nature">
        <title>rRNA introns, odd ribosomes, and small enigmatic genomes across a large radiation of phyla.</title>
        <authorList>
            <person name="Brown C.T."/>
            <person name="Hug L.A."/>
            <person name="Thomas B.C."/>
            <person name="Sharon I."/>
            <person name="Castelle C.J."/>
            <person name="Singh A."/>
            <person name="Wilkins M.J."/>
            <person name="Williams K.H."/>
            <person name="Banfield J.F."/>
        </authorList>
    </citation>
    <scope>NUCLEOTIDE SEQUENCE [LARGE SCALE GENOMIC DNA]</scope>
</reference>
<dbReference type="AlphaFoldDB" id="A0A0G1PA99"/>
<evidence type="ECO:0000313" key="9">
    <source>
        <dbReference type="Proteomes" id="UP000034732"/>
    </source>
</evidence>
<evidence type="ECO:0000256" key="1">
    <source>
        <dbReference type="ARBA" id="ARBA00005439"/>
    </source>
</evidence>
<dbReference type="Pfam" id="PF05198">
    <property type="entry name" value="IF3_N"/>
    <property type="match status" value="1"/>
</dbReference>
<evidence type="ECO:0000259" key="7">
    <source>
        <dbReference type="Pfam" id="PF05198"/>
    </source>
</evidence>
<evidence type="ECO:0000256" key="4">
    <source>
        <dbReference type="NCBIfam" id="TIGR00168"/>
    </source>
</evidence>